<organism evidence="9">
    <name type="scientific">Lankesteria abbotti</name>
    <dbReference type="NCBI Taxonomy" id="340204"/>
    <lineage>
        <taxon>Eukaryota</taxon>
        <taxon>Sar</taxon>
        <taxon>Alveolata</taxon>
        <taxon>Apicomplexa</taxon>
        <taxon>Conoidasida</taxon>
        <taxon>Gregarinasina</taxon>
        <taxon>Eugregarinorida</taxon>
        <taxon>Lecudinidae</taxon>
        <taxon>Lankesteria</taxon>
    </lineage>
</organism>
<dbReference type="GO" id="GO:0005681">
    <property type="term" value="C:spliceosomal complex"/>
    <property type="evidence" value="ECO:0007669"/>
    <property type="project" value="TreeGrafter"/>
</dbReference>
<dbReference type="SMART" id="SM00847">
    <property type="entry name" value="HA2"/>
    <property type="match status" value="1"/>
</dbReference>
<keyword evidence="3" id="KW-0378">Hydrolase</keyword>
<comment type="catalytic activity">
    <reaction evidence="6">
        <text>ATP + H2O = ADP + phosphate + H(+)</text>
        <dbReference type="Rhea" id="RHEA:13065"/>
        <dbReference type="ChEBI" id="CHEBI:15377"/>
        <dbReference type="ChEBI" id="CHEBI:15378"/>
        <dbReference type="ChEBI" id="CHEBI:30616"/>
        <dbReference type="ChEBI" id="CHEBI:43474"/>
        <dbReference type="ChEBI" id="CHEBI:456216"/>
        <dbReference type="EC" id="3.6.4.13"/>
    </reaction>
</comment>
<evidence type="ECO:0000256" key="7">
    <source>
        <dbReference type="SAM" id="MobiDB-lite"/>
    </source>
</evidence>
<dbReference type="InterPro" id="IPR007502">
    <property type="entry name" value="Helicase-assoc_dom"/>
</dbReference>
<dbReference type="Gene3D" id="1.20.120.1080">
    <property type="match status" value="1"/>
</dbReference>
<keyword evidence="2" id="KW-0507">mRNA processing</keyword>
<dbReference type="EC" id="3.6.4.13" evidence="1"/>
<keyword evidence="4" id="KW-0067">ATP-binding</keyword>
<proteinExistence type="predicted"/>
<dbReference type="EMBL" id="HBHB01001788">
    <property type="protein sequence ID" value="CAD9649444.1"/>
    <property type="molecule type" value="Transcribed_RNA"/>
</dbReference>
<dbReference type="GO" id="GO:0016787">
    <property type="term" value="F:hydrolase activity"/>
    <property type="evidence" value="ECO:0007669"/>
    <property type="project" value="UniProtKB-KW"/>
</dbReference>
<evidence type="ECO:0000259" key="8">
    <source>
        <dbReference type="SMART" id="SM00847"/>
    </source>
</evidence>
<evidence type="ECO:0000313" key="9">
    <source>
        <dbReference type="EMBL" id="CAD9649444.1"/>
    </source>
</evidence>
<reference evidence="9" key="1">
    <citation type="submission" date="2021-01" db="EMBL/GenBank/DDBJ databases">
        <authorList>
            <person name="Corre E."/>
            <person name="Pelletier E."/>
            <person name="Niang G."/>
            <person name="Scheremetjew M."/>
            <person name="Finn R."/>
            <person name="Kale V."/>
            <person name="Holt S."/>
            <person name="Cochrane G."/>
            <person name="Meng A."/>
            <person name="Brown T."/>
            <person name="Cohen L."/>
        </authorList>
    </citation>
    <scope>NUCLEOTIDE SEQUENCE</scope>
    <source>
        <strain evidence="9">Grappler Inlet BC</strain>
    </source>
</reference>
<dbReference type="GO" id="GO:0003723">
    <property type="term" value="F:RNA binding"/>
    <property type="evidence" value="ECO:0007669"/>
    <property type="project" value="TreeGrafter"/>
</dbReference>
<name>A0A7S2QR76_9APIC</name>
<accession>A0A7S2QR76</accession>
<evidence type="ECO:0000256" key="6">
    <source>
        <dbReference type="ARBA" id="ARBA00047984"/>
    </source>
</evidence>
<keyword evidence="4" id="KW-0547">Nucleotide-binding</keyword>
<gene>
    <name evidence="9" type="ORF">LABB0372_LOCUS821</name>
</gene>
<evidence type="ECO:0000256" key="4">
    <source>
        <dbReference type="ARBA" id="ARBA00022806"/>
    </source>
</evidence>
<keyword evidence="5" id="KW-0508">mRNA splicing</keyword>
<dbReference type="InterPro" id="IPR027417">
    <property type="entry name" value="P-loop_NTPase"/>
</dbReference>
<keyword evidence="4" id="KW-0347">Helicase</keyword>
<dbReference type="GO" id="GO:0008380">
    <property type="term" value="P:RNA splicing"/>
    <property type="evidence" value="ECO:0007669"/>
    <property type="project" value="UniProtKB-KW"/>
</dbReference>
<dbReference type="InterPro" id="IPR011709">
    <property type="entry name" value="DEAD-box_helicase_OB_fold"/>
</dbReference>
<feature type="region of interest" description="Disordered" evidence="7">
    <location>
        <begin position="239"/>
        <end position="267"/>
    </location>
</feature>
<feature type="compositionally biased region" description="Polar residues" evidence="7">
    <location>
        <begin position="245"/>
        <end position="261"/>
    </location>
</feature>
<evidence type="ECO:0000256" key="1">
    <source>
        <dbReference type="ARBA" id="ARBA00012552"/>
    </source>
</evidence>
<sequence length="267" mass="30241">MHNNGELTSDGNVMAEFPLDPQLSKLLCESPKHECANEMLSIAAMLSVPNCFVRPFKDAREADKAKLNFVHSEGDHLTLMNVYNGYKHHQGSRTFCTDNYLNPRSLASADNVLTQLKRTMERLGLGLKSLSHKEPRYMSNLQKCLVAGFFMQAAHQTRAGHYLTVKDNQVVALHPSCVLLNSPEWVIYNEFVLTSKNFIRTVSTVRPQWLLELAPNFYDLDDPDDFPEGEAKRKLLRARERAKNGDTTAGAQPWTLPTTSHTSRRPR</sequence>
<dbReference type="AlphaFoldDB" id="A0A7S2QR76"/>
<protein>
    <recommendedName>
        <fullName evidence="1">RNA helicase</fullName>
        <ecNumber evidence="1">3.6.4.13</ecNumber>
    </recommendedName>
</protein>
<dbReference type="GO" id="GO:0003724">
    <property type="term" value="F:RNA helicase activity"/>
    <property type="evidence" value="ECO:0007669"/>
    <property type="project" value="UniProtKB-EC"/>
</dbReference>
<dbReference type="GO" id="GO:0006397">
    <property type="term" value="P:mRNA processing"/>
    <property type="evidence" value="ECO:0007669"/>
    <property type="project" value="UniProtKB-KW"/>
</dbReference>
<evidence type="ECO:0000256" key="5">
    <source>
        <dbReference type="ARBA" id="ARBA00023187"/>
    </source>
</evidence>
<dbReference type="Pfam" id="PF07717">
    <property type="entry name" value="OB_NTP_bind"/>
    <property type="match status" value="1"/>
</dbReference>
<dbReference type="Pfam" id="PF21010">
    <property type="entry name" value="HA2_C"/>
    <property type="match status" value="1"/>
</dbReference>
<dbReference type="SUPFAM" id="SSF52540">
    <property type="entry name" value="P-loop containing nucleoside triphosphate hydrolases"/>
    <property type="match status" value="1"/>
</dbReference>
<dbReference type="PANTHER" id="PTHR18934">
    <property type="entry name" value="ATP-DEPENDENT RNA HELICASE"/>
    <property type="match status" value="1"/>
</dbReference>
<feature type="domain" description="Helicase-associated" evidence="8">
    <location>
        <begin position="4"/>
        <end position="80"/>
    </location>
</feature>
<evidence type="ECO:0000256" key="3">
    <source>
        <dbReference type="ARBA" id="ARBA00022801"/>
    </source>
</evidence>
<dbReference type="PANTHER" id="PTHR18934:SF109">
    <property type="entry name" value="ATP-DEPENDENT RNA HELICASE DHX15 HOMOLOG"/>
    <property type="match status" value="1"/>
</dbReference>
<evidence type="ECO:0000256" key="2">
    <source>
        <dbReference type="ARBA" id="ARBA00022664"/>
    </source>
</evidence>